<sequence>MEISQLLNPGVTPRRRPLSELRQSKVNQRSQLTRDQRLQIQTLRRAGFTLNQIAQQLSVSYHQAQYAAVADRPTPKKRAGRPPVLTEEQTDEIELFVVSSRTNRPMNNLTLSLHPRFARWGVSAEAIQHALER</sequence>
<feature type="region of interest" description="Disordered" evidence="1">
    <location>
        <begin position="67"/>
        <end position="86"/>
    </location>
</feature>
<dbReference type="EMBL" id="KZ805797">
    <property type="protein sequence ID" value="PVH91698.1"/>
    <property type="molecule type" value="Genomic_DNA"/>
</dbReference>
<evidence type="ECO:0008006" key="4">
    <source>
        <dbReference type="Google" id="ProtNLM"/>
    </source>
</evidence>
<protein>
    <recommendedName>
        <fullName evidence="4">Transposase IS30-like HTH domain-containing protein</fullName>
    </recommendedName>
</protein>
<feature type="non-terminal residue" evidence="2">
    <location>
        <position position="133"/>
    </location>
</feature>
<dbReference type="SUPFAM" id="SSF46689">
    <property type="entry name" value="Homeodomain-like"/>
    <property type="match status" value="1"/>
</dbReference>
<dbReference type="OrthoDB" id="5405453at2759"/>
<gene>
    <name evidence="2" type="ORF">DM02DRAFT_545295</name>
</gene>
<proteinExistence type="predicted"/>
<name>A0A2V1D0Y1_9PLEO</name>
<reference evidence="2 3" key="1">
    <citation type="journal article" date="2018" name="Sci. Rep.">
        <title>Comparative genomics provides insights into the lifestyle and reveals functional heterogeneity of dark septate endophytic fungi.</title>
        <authorList>
            <person name="Knapp D.G."/>
            <person name="Nemeth J.B."/>
            <person name="Barry K."/>
            <person name="Hainaut M."/>
            <person name="Henrissat B."/>
            <person name="Johnson J."/>
            <person name="Kuo A."/>
            <person name="Lim J.H.P."/>
            <person name="Lipzen A."/>
            <person name="Nolan M."/>
            <person name="Ohm R.A."/>
            <person name="Tamas L."/>
            <person name="Grigoriev I.V."/>
            <person name="Spatafora J.W."/>
            <person name="Nagy L.G."/>
            <person name="Kovacs G.M."/>
        </authorList>
    </citation>
    <scope>NUCLEOTIDE SEQUENCE [LARGE SCALE GENOMIC DNA]</scope>
    <source>
        <strain evidence="2 3">DSE2036</strain>
    </source>
</reference>
<dbReference type="InterPro" id="IPR009057">
    <property type="entry name" value="Homeodomain-like_sf"/>
</dbReference>
<dbReference type="Proteomes" id="UP000244855">
    <property type="component" value="Unassembled WGS sequence"/>
</dbReference>
<accession>A0A2V1D0Y1</accession>
<evidence type="ECO:0000313" key="3">
    <source>
        <dbReference type="Proteomes" id="UP000244855"/>
    </source>
</evidence>
<evidence type="ECO:0000313" key="2">
    <source>
        <dbReference type="EMBL" id="PVH91698.1"/>
    </source>
</evidence>
<organism evidence="2 3">
    <name type="scientific">Periconia macrospinosa</name>
    <dbReference type="NCBI Taxonomy" id="97972"/>
    <lineage>
        <taxon>Eukaryota</taxon>
        <taxon>Fungi</taxon>
        <taxon>Dikarya</taxon>
        <taxon>Ascomycota</taxon>
        <taxon>Pezizomycotina</taxon>
        <taxon>Dothideomycetes</taxon>
        <taxon>Pleosporomycetidae</taxon>
        <taxon>Pleosporales</taxon>
        <taxon>Massarineae</taxon>
        <taxon>Periconiaceae</taxon>
        <taxon>Periconia</taxon>
    </lineage>
</organism>
<keyword evidence="3" id="KW-1185">Reference proteome</keyword>
<dbReference type="AlphaFoldDB" id="A0A2V1D0Y1"/>
<dbReference type="STRING" id="97972.A0A2V1D0Y1"/>
<evidence type="ECO:0000256" key="1">
    <source>
        <dbReference type="SAM" id="MobiDB-lite"/>
    </source>
</evidence>